<dbReference type="EMBL" id="BAAAQK010000028">
    <property type="protein sequence ID" value="GAA1876668.1"/>
    <property type="molecule type" value="Genomic_DNA"/>
</dbReference>
<proteinExistence type="predicted"/>
<evidence type="ECO:0000313" key="2">
    <source>
        <dbReference type="Proteomes" id="UP001500449"/>
    </source>
</evidence>
<dbReference type="Pfam" id="PF05114">
    <property type="entry name" value="MbnB_TglH_ChrH"/>
    <property type="match status" value="1"/>
</dbReference>
<dbReference type="Proteomes" id="UP001500449">
    <property type="component" value="Unassembled WGS sequence"/>
</dbReference>
<sequence>MVAGVAEAAVAAAAERGPAAGAPAGVPLCGVGIGWRPEIAGVVEGLPGLGFCEVVAEAVPAAPSRGVTELRERPGALRGLAAGVAVVPHGVRLGLGDADGVAPERVAHLAACARMFGSPLVSEHVAFVRAAGREAGHLLPLPRTREALDVLTENVRRTTAELGVPLALEPIAALFDWPDDEYTEGDFLTELLDRTGTLLLLDVANLYANARNRGQDPSAVLDRMPLDRVAYVHMAGGAVHPDDPTGLYHDTHQNPVPDEVLTLLAEVRERSAAPAVMLERDGRYPPAAELRAELDALATAAHLPPPT</sequence>
<dbReference type="Gene3D" id="3.20.20.150">
    <property type="entry name" value="Divalent-metal-dependent TIM barrel enzymes"/>
    <property type="match status" value="1"/>
</dbReference>
<name>A0ABN2NQD6_9PSEU</name>
<organism evidence="1 2">
    <name type="scientific">Pseudonocardia ailaonensis</name>
    <dbReference type="NCBI Taxonomy" id="367279"/>
    <lineage>
        <taxon>Bacteria</taxon>
        <taxon>Bacillati</taxon>
        <taxon>Actinomycetota</taxon>
        <taxon>Actinomycetes</taxon>
        <taxon>Pseudonocardiales</taxon>
        <taxon>Pseudonocardiaceae</taxon>
        <taxon>Pseudonocardia</taxon>
    </lineage>
</organism>
<gene>
    <name evidence="1" type="ORF">GCM10009836_67540</name>
</gene>
<comment type="caution">
    <text evidence="1">The sequence shown here is derived from an EMBL/GenBank/DDBJ whole genome shotgun (WGS) entry which is preliminary data.</text>
</comment>
<reference evidence="1 2" key="1">
    <citation type="journal article" date="2019" name="Int. J. Syst. Evol. Microbiol.">
        <title>The Global Catalogue of Microorganisms (GCM) 10K type strain sequencing project: providing services to taxonomists for standard genome sequencing and annotation.</title>
        <authorList>
            <consortium name="The Broad Institute Genomics Platform"/>
            <consortium name="The Broad Institute Genome Sequencing Center for Infectious Disease"/>
            <person name="Wu L."/>
            <person name="Ma J."/>
        </authorList>
    </citation>
    <scope>NUCLEOTIDE SEQUENCE [LARGE SCALE GENOMIC DNA]</scope>
    <source>
        <strain evidence="1 2">JCM 16009</strain>
    </source>
</reference>
<dbReference type="PANTHER" id="PTHR42194">
    <property type="entry name" value="UPF0276 PROTEIN HI_1600"/>
    <property type="match status" value="1"/>
</dbReference>
<protein>
    <submittedName>
        <fullName evidence="1">DUF692 domain-containing protein</fullName>
    </submittedName>
</protein>
<evidence type="ECO:0000313" key="1">
    <source>
        <dbReference type="EMBL" id="GAA1876668.1"/>
    </source>
</evidence>
<dbReference type="PANTHER" id="PTHR42194:SF1">
    <property type="entry name" value="UPF0276 PROTEIN HI_1600"/>
    <property type="match status" value="1"/>
</dbReference>
<dbReference type="SUPFAM" id="SSF51658">
    <property type="entry name" value="Xylose isomerase-like"/>
    <property type="match status" value="1"/>
</dbReference>
<dbReference type="InterPro" id="IPR007801">
    <property type="entry name" value="MbnB/TglH/ChrH"/>
</dbReference>
<keyword evidence="2" id="KW-1185">Reference proteome</keyword>
<dbReference type="InterPro" id="IPR036237">
    <property type="entry name" value="Xyl_isomerase-like_sf"/>
</dbReference>
<accession>A0ABN2NQD6</accession>
<dbReference type="NCBIfam" id="NF003818">
    <property type="entry name" value="PRK05409.1"/>
    <property type="match status" value="1"/>
</dbReference>